<dbReference type="InterPro" id="IPR001680">
    <property type="entry name" value="WD40_rpt"/>
</dbReference>
<dbReference type="InterPro" id="IPR036322">
    <property type="entry name" value="WD40_repeat_dom_sf"/>
</dbReference>
<name>A0AAW1PAV8_9CHLO</name>
<dbReference type="InterPro" id="IPR015943">
    <property type="entry name" value="WD40/YVTN_repeat-like_dom_sf"/>
</dbReference>
<comment type="caution">
    <text evidence="2">The sequence shown here is derived from an EMBL/GenBank/DDBJ whole genome shotgun (WGS) entry which is preliminary data.</text>
</comment>
<proteinExistence type="predicted"/>
<feature type="compositionally biased region" description="Basic and acidic residues" evidence="1">
    <location>
        <begin position="16"/>
        <end position="26"/>
    </location>
</feature>
<dbReference type="SUPFAM" id="SSF50978">
    <property type="entry name" value="WD40 repeat-like"/>
    <property type="match status" value="1"/>
</dbReference>
<feature type="region of interest" description="Disordered" evidence="1">
    <location>
        <begin position="76"/>
        <end position="101"/>
    </location>
</feature>
<feature type="region of interest" description="Disordered" evidence="1">
    <location>
        <begin position="357"/>
        <end position="378"/>
    </location>
</feature>
<dbReference type="AlphaFoldDB" id="A0AAW1PAV8"/>
<dbReference type="EMBL" id="JALJOR010000015">
    <property type="protein sequence ID" value="KAK9805573.1"/>
    <property type="molecule type" value="Genomic_DNA"/>
</dbReference>
<dbReference type="Pfam" id="PF00400">
    <property type="entry name" value="WD40"/>
    <property type="match status" value="2"/>
</dbReference>
<gene>
    <name evidence="2" type="ORF">WJX72_005987</name>
</gene>
<dbReference type="Gene3D" id="2.130.10.10">
    <property type="entry name" value="YVTN repeat-like/Quinoprotein amine dehydrogenase"/>
    <property type="match status" value="1"/>
</dbReference>
<feature type="region of interest" description="Disordered" evidence="1">
    <location>
        <begin position="1"/>
        <end position="53"/>
    </location>
</feature>
<dbReference type="PANTHER" id="PTHR45389">
    <property type="entry name" value="WD REPEAT-CONTAINING PROTEIN RUP1"/>
    <property type="match status" value="1"/>
</dbReference>
<dbReference type="GO" id="GO:0010224">
    <property type="term" value="P:response to UV-B"/>
    <property type="evidence" value="ECO:0007669"/>
    <property type="project" value="TreeGrafter"/>
</dbReference>
<dbReference type="InterPro" id="IPR044616">
    <property type="entry name" value="RUP1/2"/>
</dbReference>
<feature type="compositionally biased region" description="Basic and acidic residues" evidence="1">
    <location>
        <begin position="91"/>
        <end position="100"/>
    </location>
</feature>
<dbReference type="PANTHER" id="PTHR45389:SF1">
    <property type="entry name" value="WD REPEAT-CONTAINING PROTEIN RUP1"/>
    <property type="match status" value="1"/>
</dbReference>
<evidence type="ECO:0000256" key="1">
    <source>
        <dbReference type="SAM" id="MobiDB-lite"/>
    </source>
</evidence>
<reference evidence="2 3" key="1">
    <citation type="journal article" date="2024" name="Nat. Commun.">
        <title>Phylogenomics reveals the evolutionary origins of lichenization in chlorophyte algae.</title>
        <authorList>
            <person name="Puginier C."/>
            <person name="Libourel C."/>
            <person name="Otte J."/>
            <person name="Skaloud P."/>
            <person name="Haon M."/>
            <person name="Grisel S."/>
            <person name="Petersen M."/>
            <person name="Berrin J.G."/>
            <person name="Delaux P.M."/>
            <person name="Dal Grande F."/>
            <person name="Keller J."/>
        </authorList>
    </citation>
    <scope>NUCLEOTIDE SEQUENCE [LARGE SCALE GENOMIC DNA]</scope>
    <source>
        <strain evidence="2 3">SAG 2043</strain>
    </source>
</reference>
<dbReference type="SMART" id="SM00320">
    <property type="entry name" value="WD40"/>
    <property type="match status" value="6"/>
</dbReference>
<organism evidence="2 3">
    <name type="scientific">[Myrmecia] bisecta</name>
    <dbReference type="NCBI Taxonomy" id="41462"/>
    <lineage>
        <taxon>Eukaryota</taxon>
        <taxon>Viridiplantae</taxon>
        <taxon>Chlorophyta</taxon>
        <taxon>core chlorophytes</taxon>
        <taxon>Trebouxiophyceae</taxon>
        <taxon>Trebouxiales</taxon>
        <taxon>Trebouxiaceae</taxon>
        <taxon>Myrmecia</taxon>
    </lineage>
</organism>
<dbReference type="Proteomes" id="UP001489004">
    <property type="component" value="Unassembled WGS sequence"/>
</dbReference>
<evidence type="ECO:0000313" key="2">
    <source>
        <dbReference type="EMBL" id="KAK9805573.1"/>
    </source>
</evidence>
<keyword evidence="3" id="KW-1185">Reference proteome</keyword>
<sequence length="506" mass="54161">MAKRAASELAASELSDEVRLGERRDSLSSSAGPDARSHQTRFQASEPLFQSRPSTSCDGSDCALCHSYTTQQAWPRGGAAPLVSNGQMDPRQTRSQEQREQQLAWQARAQPVPAIMLEAAAFQPSETCQSQQRRQHSDIVCGVEFSREGSLIATAGVAKQVRIYSLSSLQSSSGGSLHQLPVALHRMPSKLSSITWSPDIEGVVTVGDYDGVVSQVHVASGHLLADADEHSGRRIWGVAHSAMRPFLCMSASDDGTARLWSGYGLVQRAGTITPPGGAPICCAEFCRADENLLALASSDRNAYIYDLRNLQEPLVTLESHERPVAFVRFINRHNVVTSSVDATLAWWDICAAPSSPQQAPAGSADEQPGAPQPCLPRQLPSRWYRGHQNSKNFVGLSVREDGLMACGSETHDVFAYHTCWSNPLATRALGAPQHFAPSVADGQPGAQPTSRPCGEFVSAVNWRSMGAVDLGTGPLLAAALSNGVVKVLSLETIGQDAPPVAFSDSV</sequence>
<protein>
    <submittedName>
        <fullName evidence="2">Uncharacterized protein</fullName>
    </submittedName>
</protein>
<evidence type="ECO:0000313" key="3">
    <source>
        <dbReference type="Proteomes" id="UP001489004"/>
    </source>
</evidence>
<accession>A0AAW1PAV8</accession>